<dbReference type="PANTHER" id="PTHR47613">
    <property type="entry name" value="SPERM ACROSOME MEMBRANE-ASSOCIATED PROTEIN 4"/>
    <property type="match status" value="1"/>
</dbReference>
<evidence type="ECO:0000256" key="3">
    <source>
        <dbReference type="ARBA" id="ARBA00022622"/>
    </source>
</evidence>
<keyword evidence="4 9" id="KW-0732">Signal</keyword>
<dbReference type="PANTHER" id="PTHR47613:SF1">
    <property type="entry name" value="SPERM ACROSOME MEMBRANE-ASSOCIATED PROTEIN 4"/>
    <property type="match status" value="1"/>
</dbReference>
<keyword evidence="6" id="KW-1015">Disulfide bond</keyword>
<proteinExistence type="predicted"/>
<evidence type="ECO:0000256" key="7">
    <source>
        <dbReference type="ARBA" id="ARBA00023180"/>
    </source>
</evidence>
<keyword evidence="11" id="KW-1185">Reference proteome</keyword>
<dbReference type="Gene3D" id="2.10.60.10">
    <property type="entry name" value="CD59"/>
    <property type="match status" value="1"/>
</dbReference>
<evidence type="ECO:0000256" key="1">
    <source>
        <dbReference type="ARBA" id="ARBA00004609"/>
    </source>
</evidence>
<evidence type="ECO:0000256" key="2">
    <source>
        <dbReference type="ARBA" id="ARBA00022475"/>
    </source>
</evidence>
<protein>
    <recommendedName>
        <fullName evidence="12">UPAR/Ly6 domain-containing protein</fullName>
    </recommendedName>
</protein>
<evidence type="ECO:0000256" key="6">
    <source>
        <dbReference type="ARBA" id="ARBA00023157"/>
    </source>
</evidence>
<organism evidence="10 11">
    <name type="scientific">Takifugu bimaculatus</name>
    <dbReference type="NCBI Taxonomy" id="433685"/>
    <lineage>
        <taxon>Eukaryota</taxon>
        <taxon>Metazoa</taxon>
        <taxon>Chordata</taxon>
        <taxon>Craniata</taxon>
        <taxon>Vertebrata</taxon>
        <taxon>Euteleostomi</taxon>
        <taxon>Actinopterygii</taxon>
        <taxon>Neopterygii</taxon>
        <taxon>Teleostei</taxon>
        <taxon>Neoteleostei</taxon>
        <taxon>Acanthomorphata</taxon>
        <taxon>Eupercaria</taxon>
        <taxon>Tetraodontiformes</taxon>
        <taxon>Tetradontoidea</taxon>
        <taxon>Tetraodontidae</taxon>
        <taxon>Takifugu</taxon>
    </lineage>
</organism>
<dbReference type="GO" id="GO:0005886">
    <property type="term" value="C:plasma membrane"/>
    <property type="evidence" value="ECO:0007669"/>
    <property type="project" value="UniProtKB-SubCell"/>
</dbReference>
<dbReference type="Proteomes" id="UP000516260">
    <property type="component" value="Chromosome 10"/>
</dbReference>
<sequence>MKGLIFCVFAIVVLMPAQGEEDEKPEHLMDSLGHEDKNDFMKCFQCDLGFWDVCYTTKTICSLEERCFTGRGKAGDLDIKTLGCVKAEECGVETTVQLFANKTIFVITKHCCDTPFCNSAHKLLKSTFFYPAVAFLATWHITEASGVKLINI</sequence>
<dbReference type="AlphaFoldDB" id="A0A4Z2CEC0"/>
<accession>A0A4Z2CEC0</accession>
<comment type="subcellular location">
    <subcellularLocation>
        <location evidence="1">Cell membrane</location>
        <topology evidence="1">Lipid-anchor</topology>
        <topology evidence="1">GPI-anchor</topology>
    </subcellularLocation>
</comment>
<keyword evidence="3" id="KW-0336">GPI-anchor</keyword>
<evidence type="ECO:0000313" key="10">
    <source>
        <dbReference type="EMBL" id="TNN02577.1"/>
    </source>
</evidence>
<feature type="chain" id="PRO_5021298422" description="UPAR/Ly6 domain-containing protein" evidence="9">
    <location>
        <begin position="20"/>
        <end position="152"/>
    </location>
</feature>
<evidence type="ECO:0000256" key="9">
    <source>
        <dbReference type="SAM" id="SignalP"/>
    </source>
</evidence>
<dbReference type="GO" id="GO:0035036">
    <property type="term" value="P:sperm-egg recognition"/>
    <property type="evidence" value="ECO:0007669"/>
    <property type="project" value="TreeGrafter"/>
</dbReference>
<feature type="signal peptide" evidence="9">
    <location>
        <begin position="1"/>
        <end position="19"/>
    </location>
</feature>
<keyword evidence="7" id="KW-0325">Glycoprotein</keyword>
<dbReference type="InterPro" id="IPR045860">
    <property type="entry name" value="Snake_toxin-like_sf"/>
</dbReference>
<dbReference type="SUPFAM" id="SSF57302">
    <property type="entry name" value="Snake toxin-like"/>
    <property type="match status" value="1"/>
</dbReference>
<keyword evidence="8" id="KW-0449">Lipoprotein</keyword>
<evidence type="ECO:0000256" key="5">
    <source>
        <dbReference type="ARBA" id="ARBA00023136"/>
    </source>
</evidence>
<keyword evidence="5" id="KW-0472">Membrane</keyword>
<dbReference type="GO" id="GO:0098552">
    <property type="term" value="C:side of membrane"/>
    <property type="evidence" value="ECO:0007669"/>
    <property type="project" value="UniProtKB-KW"/>
</dbReference>
<gene>
    <name evidence="10" type="ORF">fugu_010064</name>
</gene>
<dbReference type="EMBL" id="SWLE01000002">
    <property type="protein sequence ID" value="TNN02577.1"/>
    <property type="molecule type" value="Genomic_DNA"/>
</dbReference>
<comment type="caution">
    <text evidence="10">The sequence shown here is derived from an EMBL/GenBank/DDBJ whole genome shotgun (WGS) entry which is preliminary data.</text>
</comment>
<name>A0A4Z2CEC0_9TELE</name>
<evidence type="ECO:0000256" key="4">
    <source>
        <dbReference type="ARBA" id="ARBA00022729"/>
    </source>
</evidence>
<dbReference type="InterPro" id="IPR046354">
    <property type="entry name" value="SPACA4/Bouncer"/>
</dbReference>
<reference evidence="10 11" key="1">
    <citation type="submission" date="2019-04" db="EMBL/GenBank/DDBJ databases">
        <title>The sequence and de novo assembly of Takifugu bimaculatus genome using PacBio and Hi-C technologies.</title>
        <authorList>
            <person name="Xu P."/>
            <person name="Liu B."/>
            <person name="Zhou Z."/>
        </authorList>
    </citation>
    <scope>NUCLEOTIDE SEQUENCE [LARGE SCALE GENOMIC DNA]</scope>
    <source>
        <strain evidence="10">TB-2018</strain>
        <tissue evidence="10">Muscle</tissue>
    </source>
</reference>
<evidence type="ECO:0000256" key="8">
    <source>
        <dbReference type="ARBA" id="ARBA00023288"/>
    </source>
</evidence>
<evidence type="ECO:0008006" key="12">
    <source>
        <dbReference type="Google" id="ProtNLM"/>
    </source>
</evidence>
<keyword evidence="2" id="KW-1003">Cell membrane</keyword>
<evidence type="ECO:0000313" key="11">
    <source>
        <dbReference type="Proteomes" id="UP000516260"/>
    </source>
</evidence>